<dbReference type="FunFam" id="1.10.8.60:FF:000022">
    <property type="entry name" value="Fidgetin like 1"/>
    <property type="match status" value="1"/>
</dbReference>
<name>A0AAD9JXJ1_9ANNE</name>
<feature type="domain" description="AAA+ ATPase" evidence="6">
    <location>
        <begin position="191"/>
        <end position="327"/>
    </location>
</feature>
<evidence type="ECO:0000256" key="3">
    <source>
        <dbReference type="ARBA" id="ARBA00022840"/>
    </source>
</evidence>
<comment type="caution">
    <text evidence="7">The sequence shown here is derived from an EMBL/GenBank/DDBJ whole genome shotgun (WGS) entry which is preliminary data.</text>
</comment>
<dbReference type="InterPro" id="IPR050304">
    <property type="entry name" value="MT-severing_AAA_ATPase"/>
</dbReference>
<dbReference type="GO" id="GO:0005524">
    <property type="term" value="F:ATP binding"/>
    <property type="evidence" value="ECO:0007669"/>
    <property type="project" value="UniProtKB-KW"/>
</dbReference>
<dbReference type="PROSITE" id="PS00674">
    <property type="entry name" value="AAA"/>
    <property type="match status" value="1"/>
</dbReference>
<dbReference type="Pfam" id="PF00004">
    <property type="entry name" value="AAA"/>
    <property type="match status" value="1"/>
</dbReference>
<dbReference type="GO" id="GO:0016887">
    <property type="term" value="F:ATP hydrolysis activity"/>
    <property type="evidence" value="ECO:0007669"/>
    <property type="project" value="InterPro"/>
</dbReference>
<keyword evidence="2 4" id="KW-0547">Nucleotide-binding</keyword>
<feature type="region of interest" description="Disordered" evidence="5">
    <location>
        <begin position="1"/>
        <end position="32"/>
    </location>
</feature>
<sequence length="410" mass="45148">MQHTVGSGCQLVGQTPDYRSSGANTNLTKPNKPSLFGGIRISNDGQNCWNFTADGQGSSKELSAIRPCAQHPTSELDCSESYLKTKNRSIRNQSTKRPWNSEDDIEGNINQPIGVSAFRTAKQQLIFILCSISDCVVRRLTTAALGKKGAGTTDAEMEVTDERLKNIDPKMIELITNEVGVVDIFTGLRGPPKGLLLFGPPGTGKTLIGKCIASQSKSTFFSISASSLTSKWVGEGEKMVRALFGVARVYQPAVIFIDEIDSLLSRRTDGEHEGSRRIKTEFLIQLEGATTTADDRILVVGATNRPQEIDEAARRRFVKRLYIPLPETGARKQIVLNLMSQQLHSLMEEEVHSICVKSEGYSGSDMANLCREAALGPIRSMPFEDIENIKADQVRPVVYQDFMDAFKQVR</sequence>
<evidence type="ECO:0000256" key="2">
    <source>
        <dbReference type="ARBA" id="ARBA00022741"/>
    </source>
</evidence>
<keyword evidence="8" id="KW-1185">Reference proteome</keyword>
<dbReference type="Proteomes" id="UP001208570">
    <property type="component" value="Unassembled WGS sequence"/>
</dbReference>
<dbReference type="InterPro" id="IPR027417">
    <property type="entry name" value="P-loop_NTPase"/>
</dbReference>
<reference evidence="7" key="1">
    <citation type="journal article" date="2023" name="Mol. Biol. Evol.">
        <title>Third-Generation Sequencing Reveals the Adaptive Role of the Epigenome in Three Deep-Sea Polychaetes.</title>
        <authorList>
            <person name="Perez M."/>
            <person name="Aroh O."/>
            <person name="Sun Y."/>
            <person name="Lan Y."/>
            <person name="Juniper S.K."/>
            <person name="Young C.R."/>
            <person name="Angers B."/>
            <person name="Qian P.Y."/>
        </authorList>
    </citation>
    <scope>NUCLEOTIDE SEQUENCE</scope>
    <source>
        <strain evidence="7">P08H-3</strain>
    </source>
</reference>
<dbReference type="Pfam" id="PF17862">
    <property type="entry name" value="AAA_lid_3"/>
    <property type="match status" value="1"/>
</dbReference>
<evidence type="ECO:0000256" key="4">
    <source>
        <dbReference type="RuleBase" id="RU003651"/>
    </source>
</evidence>
<gene>
    <name evidence="7" type="ORF">LSH36_142g07049</name>
</gene>
<dbReference type="InterPro" id="IPR003959">
    <property type="entry name" value="ATPase_AAA_core"/>
</dbReference>
<dbReference type="SUPFAM" id="SSF52540">
    <property type="entry name" value="P-loop containing nucleoside triphosphate hydrolases"/>
    <property type="match status" value="1"/>
</dbReference>
<feature type="non-terminal residue" evidence="7">
    <location>
        <position position="1"/>
    </location>
</feature>
<evidence type="ECO:0000313" key="7">
    <source>
        <dbReference type="EMBL" id="KAK2160005.1"/>
    </source>
</evidence>
<dbReference type="SMART" id="SM00382">
    <property type="entry name" value="AAA"/>
    <property type="match status" value="1"/>
</dbReference>
<evidence type="ECO:0000256" key="1">
    <source>
        <dbReference type="ARBA" id="ARBA00006914"/>
    </source>
</evidence>
<evidence type="ECO:0000313" key="8">
    <source>
        <dbReference type="Proteomes" id="UP001208570"/>
    </source>
</evidence>
<dbReference type="Gene3D" id="1.10.8.60">
    <property type="match status" value="1"/>
</dbReference>
<evidence type="ECO:0000256" key="5">
    <source>
        <dbReference type="SAM" id="MobiDB-lite"/>
    </source>
</evidence>
<dbReference type="InterPro" id="IPR003593">
    <property type="entry name" value="AAA+_ATPase"/>
</dbReference>
<dbReference type="PANTHER" id="PTHR23074">
    <property type="entry name" value="AAA DOMAIN-CONTAINING"/>
    <property type="match status" value="1"/>
</dbReference>
<proteinExistence type="inferred from homology"/>
<accession>A0AAD9JXJ1</accession>
<dbReference type="InterPro" id="IPR041569">
    <property type="entry name" value="AAA_lid_3"/>
</dbReference>
<dbReference type="Gene3D" id="3.40.50.300">
    <property type="entry name" value="P-loop containing nucleotide triphosphate hydrolases"/>
    <property type="match status" value="1"/>
</dbReference>
<dbReference type="InterPro" id="IPR003960">
    <property type="entry name" value="ATPase_AAA_CS"/>
</dbReference>
<comment type="similarity">
    <text evidence="1 4">Belongs to the AAA ATPase family.</text>
</comment>
<feature type="compositionally biased region" description="Polar residues" evidence="5">
    <location>
        <begin position="17"/>
        <end position="31"/>
    </location>
</feature>
<dbReference type="AlphaFoldDB" id="A0AAD9JXJ1"/>
<protein>
    <recommendedName>
        <fullName evidence="6">AAA+ ATPase domain-containing protein</fullName>
    </recommendedName>
</protein>
<dbReference type="EMBL" id="JAODUP010000142">
    <property type="protein sequence ID" value="KAK2160005.1"/>
    <property type="molecule type" value="Genomic_DNA"/>
</dbReference>
<keyword evidence="3 4" id="KW-0067">ATP-binding</keyword>
<organism evidence="7 8">
    <name type="scientific">Paralvinella palmiformis</name>
    <dbReference type="NCBI Taxonomy" id="53620"/>
    <lineage>
        <taxon>Eukaryota</taxon>
        <taxon>Metazoa</taxon>
        <taxon>Spiralia</taxon>
        <taxon>Lophotrochozoa</taxon>
        <taxon>Annelida</taxon>
        <taxon>Polychaeta</taxon>
        <taxon>Sedentaria</taxon>
        <taxon>Canalipalpata</taxon>
        <taxon>Terebellida</taxon>
        <taxon>Terebelliformia</taxon>
        <taxon>Alvinellidae</taxon>
        <taxon>Paralvinella</taxon>
    </lineage>
</organism>
<evidence type="ECO:0000259" key="6">
    <source>
        <dbReference type="SMART" id="SM00382"/>
    </source>
</evidence>
<dbReference type="PANTHER" id="PTHR23074:SF17">
    <property type="entry name" value="FIDGETIN-LIKE PROTEIN 1"/>
    <property type="match status" value="1"/>
</dbReference>
<dbReference type="GO" id="GO:0008568">
    <property type="term" value="F:microtubule severing ATPase activity"/>
    <property type="evidence" value="ECO:0007669"/>
    <property type="project" value="TreeGrafter"/>
</dbReference>